<dbReference type="SUPFAM" id="SSF143456">
    <property type="entry name" value="VC0467-like"/>
    <property type="match status" value="1"/>
</dbReference>
<keyword evidence="2" id="KW-1185">Reference proteome</keyword>
<comment type="caution">
    <text evidence="1">The sequence shown here is derived from an EMBL/GenBank/DDBJ whole genome shotgun (WGS) entry which is preliminary data.</text>
</comment>
<organism evidence="1 2">
    <name type="scientific">Sphingomonas psychrolutea</name>
    <dbReference type="NCBI Taxonomy" id="1259676"/>
    <lineage>
        <taxon>Bacteria</taxon>
        <taxon>Pseudomonadati</taxon>
        <taxon>Pseudomonadota</taxon>
        <taxon>Alphaproteobacteria</taxon>
        <taxon>Sphingomonadales</taxon>
        <taxon>Sphingomonadaceae</taxon>
        <taxon>Sphingomonas</taxon>
    </lineage>
</organism>
<gene>
    <name evidence="1" type="ORF">GCM10011395_07340</name>
</gene>
<evidence type="ECO:0000313" key="1">
    <source>
        <dbReference type="EMBL" id="GGA39610.1"/>
    </source>
</evidence>
<dbReference type="EMBL" id="BMDW01000003">
    <property type="protein sequence ID" value="GGA39610.1"/>
    <property type="molecule type" value="Genomic_DNA"/>
</dbReference>
<accession>A0ABQ1G9Z0</accession>
<sequence length="58" mass="6010">MPGGAEGQLDGEMTTHGWFNTPGDTALLYATEADERWATAFASAGIDPRLLVSGAGRA</sequence>
<dbReference type="Gene3D" id="3.40.1740.10">
    <property type="entry name" value="VC0467-like"/>
    <property type="match status" value="1"/>
</dbReference>
<reference evidence="2" key="1">
    <citation type="journal article" date="2019" name="Int. J. Syst. Evol. Microbiol.">
        <title>The Global Catalogue of Microorganisms (GCM) 10K type strain sequencing project: providing services to taxonomists for standard genome sequencing and annotation.</title>
        <authorList>
            <consortium name="The Broad Institute Genomics Platform"/>
            <consortium name="The Broad Institute Genome Sequencing Center for Infectious Disease"/>
            <person name="Wu L."/>
            <person name="Ma J."/>
        </authorList>
    </citation>
    <scope>NUCLEOTIDE SEQUENCE [LARGE SCALE GENOMIC DNA]</scope>
    <source>
        <strain evidence="2">CGMCC 1.10106</strain>
    </source>
</reference>
<name>A0ABQ1G9Z0_9SPHN</name>
<protein>
    <submittedName>
        <fullName evidence="1">Uncharacterized protein</fullName>
    </submittedName>
</protein>
<evidence type="ECO:0000313" key="2">
    <source>
        <dbReference type="Proteomes" id="UP000618591"/>
    </source>
</evidence>
<proteinExistence type="predicted"/>
<dbReference type="Proteomes" id="UP000618591">
    <property type="component" value="Unassembled WGS sequence"/>
</dbReference>